<dbReference type="AlphaFoldDB" id="B8CW25"/>
<dbReference type="GO" id="GO:0030145">
    <property type="term" value="F:manganese ion binding"/>
    <property type="evidence" value="ECO:0007669"/>
    <property type="project" value="UniProtKB-UniRule"/>
</dbReference>
<dbReference type="GO" id="GO:0043137">
    <property type="term" value="P:DNA replication, removal of RNA primer"/>
    <property type="evidence" value="ECO:0007669"/>
    <property type="project" value="TreeGrafter"/>
</dbReference>
<evidence type="ECO:0000256" key="11">
    <source>
        <dbReference type="ARBA" id="ARBA00022759"/>
    </source>
</evidence>
<dbReference type="Proteomes" id="UP000000719">
    <property type="component" value="Chromosome"/>
</dbReference>
<dbReference type="EMBL" id="CP001098">
    <property type="protein sequence ID" value="ACL69494.1"/>
    <property type="molecule type" value="Genomic_DNA"/>
</dbReference>
<dbReference type="PROSITE" id="PS51975">
    <property type="entry name" value="RNASE_H_2"/>
    <property type="match status" value="1"/>
</dbReference>
<keyword evidence="13 14" id="KW-0464">Manganese</keyword>
<dbReference type="KEGG" id="hor:Hore_07370"/>
<reference evidence="19 20" key="1">
    <citation type="journal article" date="2009" name="PLoS ONE">
        <title>Genome analysis of the anaerobic thermohalophilic bacterium Halothermothrix orenii.</title>
        <authorList>
            <person name="Mavromatis K."/>
            <person name="Ivanova N."/>
            <person name="Anderson I."/>
            <person name="Lykidis A."/>
            <person name="Hooper S.D."/>
            <person name="Sun H."/>
            <person name="Kunin V."/>
            <person name="Lapidus A."/>
            <person name="Hugenholtz P."/>
            <person name="Patel B."/>
            <person name="Kyrpides N.C."/>
        </authorList>
    </citation>
    <scope>NUCLEOTIDE SEQUENCE [LARGE SCALE GENOMIC DNA]</scope>
    <source>
        <strain evidence="20">H 168 / OCM 544 / DSM 9562</strain>
    </source>
</reference>
<evidence type="ECO:0000256" key="2">
    <source>
        <dbReference type="ARBA" id="ARBA00001946"/>
    </source>
</evidence>
<evidence type="ECO:0000313" key="19">
    <source>
        <dbReference type="EMBL" id="ACL69494.1"/>
    </source>
</evidence>
<evidence type="ECO:0000256" key="14">
    <source>
        <dbReference type="HAMAP-Rule" id="MF_00052"/>
    </source>
</evidence>
<evidence type="ECO:0000256" key="15">
    <source>
        <dbReference type="PROSITE-ProRule" id="PRU01319"/>
    </source>
</evidence>
<dbReference type="InterPro" id="IPR036397">
    <property type="entry name" value="RNaseH_sf"/>
</dbReference>
<evidence type="ECO:0000256" key="10">
    <source>
        <dbReference type="ARBA" id="ARBA00022723"/>
    </source>
</evidence>
<dbReference type="SUPFAM" id="SSF53098">
    <property type="entry name" value="Ribonuclease H-like"/>
    <property type="match status" value="1"/>
</dbReference>
<dbReference type="GO" id="GO:0006298">
    <property type="term" value="P:mismatch repair"/>
    <property type="evidence" value="ECO:0007669"/>
    <property type="project" value="TreeGrafter"/>
</dbReference>
<comment type="function">
    <text evidence="3 14 16">Endonuclease that specifically degrades the RNA of RNA-DNA hybrids.</text>
</comment>
<dbReference type="GO" id="GO:0032299">
    <property type="term" value="C:ribonuclease H2 complex"/>
    <property type="evidence" value="ECO:0007669"/>
    <property type="project" value="TreeGrafter"/>
</dbReference>
<keyword evidence="11 14" id="KW-0255">Endonuclease</keyword>
<accession>B8CW25</accession>
<proteinExistence type="inferred from homology"/>
<evidence type="ECO:0000256" key="9">
    <source>
        <dbReference type="ARBA" id="ARBA00022722"/>
    </source>
</evidence>
<evidence type="ECO:0000256" key="1">
    <source>
        <dbReference type="ARBA" id="ARBA00000077"/>
    </source>
</evidence>
<organism evidence="19 20">
    <name type="scientific">Halothermothrix orenii (strain H 168 / OCM 544 / DSM 9562)</name>
    <dbReference type="NCBI Taxonomy" id="373903"/>
    <lineage>
        <taxon>Bacteria</taxon>
        <taxon>Bacillati</taxon>
        <taxon>Bacillota</taxon>
        <taxon>Clostridia</taxon>
        <taxon>Halanaerobiales</taxon>
        <taxon>Halothermotrichaceae</taxon>
        <taxon>Halothermothrix</taxon>
    </lineage>
</organism>
<evidence type="ECO:0000313" key="20">
    <source>
        <dbReference type="Proteomes" id="UP000000719"/>
    </source>
</evidence>
<keyword evidence="9 14" id="KW-0540">Nuclease</keyword>
<evidence type="ECO:0000256" key="8">
    <source>
        <dbReference type="ARBA" id="ARBA00022490"/>
    </source>
</evidence>
<dbReference type="NCBIfam" id="NF000594">
    <property type="entry name" value="PRK00015.1-1"/>
    <property type="match status" value="1"/>
</dbReference>
<dbReference type="InterPro" id="IPR024567">
    <property type="entry name" value="RNase_HII/HIII_dom"/>
</dbReference>
<name>B8CW25_HALOH</name>
<evidence type="ECO:0000256" key="7">
    <source>
        <dbReference type="ARBA" id="ARBA00019179"/>
    </source>
</evidence>
<sequence>MDFSELTIKEIDLYLKKVKVDDNIIKKLEEDPRKGVKKLATRYKRIREKEQEIKRRWEEMNSLQNNLFKEGFHFIAGVDEAGRGPLAGPVVAAAVVFKPETKVLGLDDSKKLTAKERETLFEEIYDRALSIGVGIVDNKDIDKLNILNASLKAMKKALDSLSCPVDYILIDGKNKLSELNIKQQAVIDGDNKVNVIAAASIIAKVTRDRILDKLHKKYPEYGFINNKGYGTREHIEALKAYGPSPIHRYSFSLVREYCLLTYKERLRKATSEDELIQIGKDIDRLTGISDRELDYLRNIYRNRYREIK</sequence>
<dbReference type="PANTHER" id="PTHR10954:SF18">
    <property type="entry name" value="RIBONUCLEASE HII"/>
    <property type="match status" value="1"/>
</dbReference>
<dbReference type="HAMAP" id="MF_00052_B">
    <property type="entry name" value="RNase_HII_B"/>
    <property type="match status" value="1"/>
</dbReference>
<evidence type="ECO:0000256" key="17">
    <source>
        <dbReference type="SAM" id="Coils"/>
    </source>
</evidence>
<dbReference type="PANTHER" id="PTHR10954">
    <property type="entry name" value="RIBONUCLEASE H2 SUBUNIT A"/>
    <property type="match status" value="1"/>
</dbReference>
<dbReference type="EC" id="3.1.26.4" evidence="6 14"/>
<evidence type="ECO:0000256" key="16">
    <source>
        <dbReference type="RuleBase" id="RU003515"/>
    </source>
</evidence>
<dbReference type="InterPro" id="IPR012337">
    <property type="entry name" value="RNaseH-like_sf"/>
</dbReference>
<evidence type="ECO:0000256" key="3">
    <source>
        <dbReference type="ARBA" id="ARBA00004065"/>
    </source>
</evidence>
<dbReference type="GO" id="GO:0004523">
    <property type="term" value="F:RNA-DNA hybrid ribonuclease activity"/>
    <property type="evidence" value="ECO:0007669"/>
    <property type="project" value="UniProtKB-UniRule"/>
</dbReference>
<evidence type="ECO:0000256" key="6">
    <source>
        <dbReference type="ARBA" id="ARBA00012180"/>
    </source>
</evidence>
<comment type="similarity">
    <text evidence="5 14 16">Belongs to the RNase HII family.</text>
</comment>
<feature type="binding site" evidence="14 15">
    <location>
        <position position="80"/>
    </location>
    <ligand>
        <name>a divalent metal cation</name>
        <dbReference type="ChEBI" id="CHEBI:60240"/>
    </ligand>
</feature>
<evidence type="ECO:0000256" key="12">
    <source>
        <dbReference type="ARBA" id="ARBA00022801"/>
    </source>
</evidence>
<evidence type="ECO:0000259" key="18">
    <source>
        <dbReference type="PROSITE" id="PS51975"/>
    </source>
</evidence>
<dbReference type="eggNOG" id="COG0164">
    <property type="taxonomic scope" value="Bacteria"/>
</dbReference>
<protein>
    <recommendedName>
        <fullName evidence="7 14">Ribonuclease HII</fullName>
        <shortName evidence="14">RNase HII</shortName>
        <ecNumber evidence="6 14">3.1.26.4</ecNumber>
    </recommendedName>
</protein>
<keyword evidence="17" id="KW-0175">Coiled coil</keyword>
<feature type="binding site" evidence="14 15">
    <location>
        <position position="79"/>
    </location>
    <ligand>
        <name>a divalent metal cation</name>
        <dbReference type="ChEBI" id="CHEBI:60240"/>
    </ligand>
</feature>
<dbReference type="STRING" id="373903.Hore_07370"/>
<dbReference type="Pfam" id="PF01351">
    <property type="entry name" value="RNase_HII"/>
    <property type="match status" value="1"/>
</dbReference>
<evidence type="ECO:0000256" key="4">
    <source>
        <dbReference type="ARBA" id="ARBA00004496"/>
    </source>
</evidence>
<evidence type="ECO:0000256" key="5">
    <source>
        <dbReference type="ARBA" id="ARBA00007383"/>
    </source>
</evidence>
<keyword evidence="20" id="KW-1185">Reference proteome</keyword>
<gene>
    <name evidence="14" type="primary">rnhB</name>
    <name evidence="19" type="ordered locus">Hore_07370</name>
</gene>
<dbReference type="CDD" id="cd07182">
    <property type="entry name" value="RNase_HII_bacteria_HII_like"/>
    <property type="match status" value="1"/>
</dbReference>
<comment type="subcellular location">
    <subcellularLocation>
        <location evidence="4 14">Cytoplasm</location>
    </subcellularLocation>
</comment>
<keyword evidence="10 14" id="KW-0479">Metal-binding</keyword>
<dbReference type="InterPro" id="IPR001352">
    <property type="entry name" value="RNase_HII/HIII"/>
</dbReference>
<comment type="catalytic activity">
    <reaction evidence="1 14 15 16">
        <text>Endonucleolytic cleavage to 5'-phosphomonoester.</text>
        <dbReference type="EC" id="3.1.26.4"/>
    </reaction>
</comment>
<evidence type="ECO:0000256" key="13">
    <source>
        <dbReference type="ARBA" id="ARBA00023211"/>
    </source>
</evidence>
<dbReference type="HOGENOM" id="CLU_036532_2_1_9"/>
<comment type="cofactor">
    <cofactor evidence="2">
        <name>Mg(2+)</name>
        <dbReference type="ChEBI" id="CHEBI:18420"/>
    </cofactor>
</comment>
<dbReference type="Gene3D" id="3.30.420.10">
    <property type="entry name" value="Ribonuclease H-like superfamily/Ribonuclease H"/>
    <property type="match status" value="1"/>
</dbReference>
<dbReference type="InterPro" id="IPR022898">
    <property type="entry name" value="RNase_HII"/>
</dbReference>
<keyword evidence="12 14" id="KW-0378">Hydrolase</keyword>
<dbReference type="RefSeq" id="WP_012635682.1">
    <property type="nucleotide sequence ID" value="NC_011899.1"/>
</dbReference>
<dbReference type="GO" id="GO:0003723">
    <property type="term" value="F:RNA binding"/>
    <property type="evidence" value="ECO:0007669"/>
    <property type="project" value="UniProtKB-UniRule"/>
</dbReference>
<feature type="coiled-coil region" evidence="17">
    <location>
        <begin position="36"/>
        <end position="66"/>
    </location>
</feature>
<dbReference type="FunFam" id="3.30.420.10:FF:000006">
    <property type="entry name" value="Ribonuclease HII"/>
    <property type="match status" value="1"/>
</dbReference>
<dbReference type="NCBIfam" id="NF000595">
    <property type="entry name" value="PRK00015.1-3"/>
    <property type="match status" value="1"/>
</dbReference>
<dbReference type="OrthoDB" id="9803420at2"/>
<comment type="cofactor">
    <cofactor evidence="14 15">
        <name>Mn(2+)</name>
        <dbReference type="ChEBI" id="CHEBI:29035"/>
    </cofactor>
    <cofactor evidence="14 15">
        <name>Mg(2+)</name>
        <dbReference type="ChEBI" id="CHEBI:18420"/>
    </cofactor>
    <text evidence="14 15">Manganese or magnesium. Binds 1 divalent metal ion per monomer in the absence of substrate. May bind a second metal ion after substrate binding.</text>
</comment>
<dbReference type="GO" id="GO:0005737">
    <property type="term" value="C:cytoplasm"/>
    <property type="evidence" value="ECO:0007669"/>
    <property type="project" value="UniProtKB-SubCell"/>
</dbReference>
<keyword evidence="8 14" id="KW-0963">Cytoplasm</keyword>
<feature type="domain" description="RNase H type-2" evidence="18">
    <location>
        <begin position="73"/>
        <end position="263"/>
    </location>
</feature>
<feature type="binding site" evidence="14 15">
    <location>
        <position position="171"/>
    </location>
    <ligand>
        <name>a divalent metal cation</name>
        <dbReference type="ChEBI" id="CHEBI:60240"/>
    </ligand>
</feature>